<dbReference type="InterPro" id="IPR014729">
    <property type="entry name" value="Rossmann-like_a/b/a_fold"/>
</dbReference>
<dbReference type="PROSITE" id="PS00178">
    <property type="entry name" value="AA_TRNA_LIGASE_I"/>
    <property type="match status" value="1"/>
</dbReference>
<organism evidence="8 9">
    <name type="scientific">Candidatus Afipia apatlaquensis</name>
    <dbReference type="NCBI Taxonomy" id="2712852"/>
    <lineage>
        <taxon>Bacteria</taxon>
        <taxon>Pseudomonadati</taxon>
        <taxon>Pseudomonadota</taxon>
        <taxon>Alphaproteobacteria</taxon>
        <taxon>Hyphomicrobiales</taxon>
        <taxon>Nitrobacteraceae</taxon>
        <taxon>Afipia</taxon>
    </lineage>
</organism>
<dbReference type="InterPro" id="IPR023457">
    <property type="entry name" value="Met-tRNA_synth_2"/>
</dbReference>
<keyword evidence="9" id="KW-1185">Reference proteome</keyword>
<reference evidence="8" key="1">
    <citation type="submission" date="2020-02" db="EMBL/GenBank/DDBJ databases">
        <title>Draft genome sequence of Candidatus Afipia apatlaquensis IBT-C3, a potential strain for decolorization of textile dyes.</title>
        <authorList>
            <person name="Sanchez-Reyes A."/>
            <person name="Breton-Deval L."/>
            <person name="Mangelson H."/>
            <person name="Sanchez-Flores A."/>
        </authorList>
    </citation>
    <scope>NUCLEOTIDE SEQUENCE [LARGE SCALE GENOMIC DNA]</scope>
    <source>
        <strain evidence="8">IBT-C3</strain>
    </source>
</reference>
<protein>
    <recommendedName>
        <fullName evidence="6">Methionyl-tRNA synthetase</fullName>
    </recommendedName>
</protein>
<evidence type="ECO:0000313" key="9">
    <source>
        <dbReference type="Proteomes" id="UP000480266"/>
    </source>
</evidence>
<feature type="non-terminal residue" evidence="8">
    <location>
        <position position="84"/>
    </location>
</feature>
<accession>A0A7C9RH86</accession>
<dbReference type="GO" id="GO:0005524">
    <property type="term" value="F:ATP binding"/>
    <property type="evidence" value="ECO:0007669"/>
    <property type="project" value="UniProtKB-KW"/>
</dbReference>
<dbReference type="InterPro" id="IPR033911">
    <property type="entry name" value="MetRS_core"/>
</dbReference>
<sequence length="84" mass="9495">MSRQTFYITTAIAYPNGVPHIGHAYEAIATDALARFQRLDGKDVFFLTGTDEHGQKMIQTAQKENMTPMDLATRNAARFKEMDQ</sequence>
<evidence type="ECO:0000256" key="1">
    <source>
        <dbReference type="ARBA" id="ARBA00022598"/>
    </source>
</evidence>
<evidence type="ECO:0000313" key="8">
    <source>
        <dbReference type="EMBL" id="NGX96721.1"/>
    </source>
</evidence>
<name>A0A7C9RH86_9BRAD</name>
<dbReference type="GO" id="GO:0006431">
    <property type="term" value="P:methionyl-tRNA aminoacylation"/>
    <property type="evidence" value="ECO:0007669"/>
    <property type="project" value="InterPro"/>
</dbReference>
<evidence type="ECO:0000256" key="5">
    <source>
        <dbReference type="ARBA" id="ARBA00023146"/>
    </source>
</evidence>
<dbReference type="GO" id="GO:0004825">
    <property type="term" value="F:methionine-tRNA ligase activity"/>
    <property type="evidence" value="ECO:0007669"/>
    <property type="project" value="InterPro"/>
</dbReference>
<evidence type="ECO:0000256" key="2">
    <source>
        <dbReference type="ARBA" id="ARBA00022741"/>
    </source>
</evidence>
<dbReference type="PRINTS" id="PR01041">
    <property type="entry name" value="TRNASYNTHMET"/>
</dbReference>
<dbReference type="Proteomes" id="UP000480266">
    <property type="component" value="Unassembled WGS sequence"/>
</dbReference>
<feature type="domain" description="Methionyl/Leucyl tRNA synthetase" evidence="7">
    <location>
        <begin position="6"/>
        <end position="82"/>
    </location>
</feature>
<dbReference type="PANTHER" id="PTHR43326">
    <property type="entry name" value="METHIONYL-TRNA SYNTHETASE"/>
    <property type="match status" value="1"/>
</dbReference>
<dbReference type="AlphaFoldDB" id="A0A7C9RH86"/>
<keyword evidence="3" id="KW-0067">ATP-binding</keyword>
<dbReference type="Pfam" id="PF09334">
    <property type="entry name" value="tRNA-synt_1g"/>
    <property type="match status" value="1"/>
</dbReference>
<dbReference type="EMBL" id="JAAMRR010000832">
    <property type="protein sequence ID" value="NGX96721.1"/>
    <property type="molecule type" value="Genomic_DNA"/>
</dbReference>
<keyword evidence="5" id="KW-0030">Aminoacyl-tRNA synthetase</keyword>
<dbReference type="Gene3D" id="3.40.50.620">
    <property type="entry name" value="HUPs"/>
    <property type="match status" value="1"/>
</dbReference>
<proteinExistence type="predicted"/>
<evidence type="ECO:0000256" key="6">
    <source>
        <dbReference type="ARBA" id="ARBA00030904"/>
    </source>
</evidence>
<keyword evidence="1 8" id="KW-0436">Ligase</keyword>
<dbReference type="InterPro" id="IPR001412">
    <property type="entry name" value="aa-tRNA-synth_I_CS"/>
</dbReference>
<keyword evidence="2" id="KW-0547">Nucleotide-binding</keyword>
<comment type="caution">
    <text evidence="8">The sequence shown here is derived from an EMBL/GenBank/DDBJ whole genome shotgun (WGS) entry which is preliminary data.</text>
</comment>
<dbReference type="PANTHER" id="PTHR43326:SF1">
    <property type="entry name" value="METHIONINE--TRNA LIGASE, MITOCHONDRIAL"/>
    <property type="match status" value="1"/>
</dbReference>
<dbReference type="InterPro" id="IPR015413">
    <property type="entry name" value="Methionyl/Leucyl_tRNA_Synth"/>
</dbReference>
<gene>
    <name evidence="8" type="ORF">G4V63_16350</name>
</gene>
<evidence type="ECO:0000256" key="3">
    <source>
        <dbReference type="ARBA" id="ARBA00022840"/>
    </source>
</evidence>
<dbReference type="SUPFAM" id="SSF52374">
    <property type="entry name" value="Nucleotidylyl transferase"/>
    <property type="match status" value="1"/>
</dbReference>
<evidence type="ECO:0000259" key="7">
    <source>
        <dbReference type="Pfam" id="PF09334"/>
    </source>
</evidence>
<keyword evidence="4" id="KW-0648">Protein biosynthesis</keyword>
<evidence type="ECO:0000256" key="4">
    <source>
        <dbReference type="ARBA" id="ARBA00022917"/>
    </source>
</evidence>